<comment type="subcellular location">
    <subcellularLocation>
        <location evidence="1">Endoplasmic reticulum membrane</location>
        <topology evidence="1">Multi-pass membrane protein</topology>
    </subcellularLocation>
</comment>
<dbReference type="PANTHER" id="PTHR21212">
    <property type="entry name" value="BERNARDINELLI-SEIP CONGENITAL LIPODYSTROPHY 2 HOMOLOG BSCL2 PROTEIN"/>
    <property type="match status" value="1"/>
</dbReference>
<feature type="chain" id="PRO_5042986513" evidence="9">
    <location>
        <begin position="26"/>
        <end position="389"/>
    </location>
</feature>
<keyword evidence="11" id="KW-1185">Reference proteome</keyword>
<evidence type="ECO:0000256" key="6">
    <source>
        <dbReference type="ARBA" id="ARBA00023136"/>
    </source>
</evidence>
<feature type="compositionally biased region" description="Low complexity" evidence="7">
    <location>
        <begin position="358"/>
        <end position="367"/>
    </location>
</feature>
<dbReference type="EMBL" id="JBAMMX010000025">
    <property type="protein sequence ID" value="KAK6915763.1"/>
    <property type="molecule type" value="Genomic_DNA"/>
</dbReference>
<dbReference type="AlphaFoldDB" id="A0AAN8UTS2"/>
<evidence type="ECO:0000256" key="5">
    <source>
        <dbReference type="ARBA" id="ARBA00023098"/>
    </source>
</evidence>
<evidence type="ECO:0000256" key="7">
    <source>
        <dbReference type="SAM" id="MobiDB-lite"/>
    </source>
</evidence>
<evidence type="ECO:0000313" key="11">
    <source>
        <dbReference type="Proteomes" id="UP001370490"/>
    </source>
</evidence>
<dbReference type="PANTHER" id="PTHR21212:SF5">
    <property type="entry name" value="SEIPIN-1"/>
    <property type="match status" value="1"/>
</dbReference>
<dbReference type="CDD" id="cd23995">
    <property type="entry name" value="Seipin_BSCL2_like"/>
    <property type="match status" value="1"/>
</dbReference>
<evidence type="ECO:0000256" key="3">
    <source>
        <dbReference type="ARBA" id="ARBA00022824"/>
    </source>
</evidence>
<keyword evidence="9" id="KW-0732">Signal</keyword>
<evidence type="ECO:0000256" key="4">
    <source>
        <dbReference type="ARBA" id="ARBA00022989"/>
    </source>
</evidence>
<dbReference type="GO" id="GO:0140042">
    <property type="term" value="P:lipid droplet formation"/>
    <property type="evidence" value="ECO:0007669"/>
    <property type="project" value="UniProtKB-ARBA"/>
</dbReference>
<evidence type="ECO:0000256" key="8">
    <source>
        <dbReference type="SAM" id="Phobius"/>
    </source>
</evidence>
<evidence type="ECO:0000313" key="10">
    <source>
        <dbReference type="EMBL" id="KAK6915763.1"/>
    </source>
</evidence>
<keyword evidence="4 8" id="KW-1133">Transmembrane helix</keyword>
<keyword evidence="2 8" id="KW-0812">Transmembrane</keyword>
<evidence type="ECO:0000256" key="2">
    <source>
        <dbReference type="ARBA" id="ARBA00022692"/>
    </source>
</evidence>
<organism evidence="10 11">
    <name type="scientific">Dillenia turbinata</name>
    <dbReference type="NCBI Taxonomy" id="194707"/>
    <lineage>
        <taxon>Eukaryota</taxon>
        <taxon>Viridiplantae</taxon>
        <taxon>Streptophyta</taxon>
        <taxon>Embryophyta</taxon>
        <taxon>Tracheophyta</taxon>
        <taxon>Spermatophyta</taxon>
        <taxon>Magnoliopsida</taxon>
        <taxon>eudicotyledons</taxon>
        <taxon>Gunneridae</taxon>
        <taxon>Pentapetalae</taxon>
        <taxon>Dilleniales</taxon>
        <taxon>Dilleniaceae</taxon>
        <taxon>Dillenia</taxon>
    </lineage>
</organism>
<proteinExistence type="predicted"/>
<dbReference type="Proteomes" id="UP001370490">
    <property type="component" value="Unassembled WGS sequence"/>
</dbReference>
<reference evidence="10 11" key="1">
    <citation type="submission" date="2023-12" db="EMBL/GenBank/DDBJ databases">
        <title>A high-quality genome assembly for Dillenia turbinata (Dilleniales).</title>
        <authorList>
            <person name="Chanderbali A."/>
        </authorList>
    </citation>
    <scope>NUCLEOTIDE SEQUENCE [LARGE SCALE GENOMIC DNA]</scope>
    <source>
        <strain evidence="10">LSX21</strain>
        <tissue evidence="10">Leaf</tissue>
    </source>
</reference>
<sequence length="389" mass="43904">MKPTSWLHNLILSLSFPLSLFFSMASESFYRAEDSKHRIESAIQTAPSGLARGGTVLVKRLTIGLLGAAYVGMVLVMLIAVAALVGFCLVQMWVEEPVFVRERVYFDYTDAHPRAVLSFDWFDGFLKKGVPVGHTFYVSLVLFMPESNYNRELGMFQLTAELVAQNGKVIAQSSRPCMMRYRSVPLRLLHTVAMSIPLILGISSETQKISVDIMRHKERHPKTEAIIIKMIPRARTSSLPQVYQAEIITKSQLPWRKQVVRSWRWTFYVWTSLNIYMILLATVVCCFKPLVFPTTVTVSGFGNLIDHRERAVAKEEVPKLSQAKSWESTENSEAFRRWQRRRSKRKEALGHGPLSEGADSSASSTTITRDDTSTAAKYIDDSESVNLGG</sequence>
<dbReference type="GO" id="GO:0005789">
    <property type="term" value="C:endoplasmic reticulum membrane"/>
    <property type="evidence" value="ECO:0007669"/>
    <property type="project" value="UniProtKB-SubCell"/>
</dbReference>
<feature type="compositionally biased region" description="Polar residues" evidence="7">
    <location>
        <begin position="322"/>
        <end position="332"/>
    </location>
</feature>
<keyword evidence="3" id="KW-0256">Endoplasmic reticulum</keyword>
<keyword evidence="5" id="KW-0443">Lipid metabolism</keyword>
<name>A0AAN8UTS2_9MAGN</name>
<dbReference type="Pfam" id="PF06775">
    <property type="entry name" value="Seipin"/>
    <property type="match status" value="1"/>
</dbReference>
<evidence type="ECO:0000256" key="9">
    <source>
        <dbReference type="SAM" id="SignalP"/>
    </source>
</evidence>
<comment type="caution">
    <text evidence="10">The sequence shown here is derived from an EMBL/GenBank/DDBJ whole genome shotgun (WGS) entry which is preliminary data.</text>
</comment>
<protein>
    <submittedName>
        <fullName evidence="10">Seipin family</fullName>
    </submittedName>
</protein>
<feature type="region of interest" description="Disordered" evidence="7">
    <location>
        <begin position="322"/>
        <end position="389"/>
    </location>
</feature>
<feature type="transmembrane region" description="Helical" evidence="8">
    <location>
        <begin position="68"/>
        <end position="94"/>
    </location>
</feature>
<feature type="signal peptide" evidence="9">
    <location>
        <begin position="1"/>
        <end position="25"/>
    </location>
</feature>
<feature type="transmembrane region" description="Helical" evidence="8">
    <location>
        <begin position="267"/>
        <end position="287"/>
    </location>
</feature>
<gene>
    <name evidence="10" type="ORF">RJ641_020880</name>
</gene>
<dbReference type="InterPro" id="IPR009617">
    <property type="entry name" value="Seipin"/>
</dbReference>
<evidence type="ECO:0000256" key="1">
    <source>
        <dbReference type="ARBA" id="ARBA00004477"/>
    </source>
</evidence>
<keyword evidence="6 8" id="KW-0472">Membrane</keyword>
<dbReference type="GO" id="GO:0006629">
    <property type="term" value="P:lipid metabolic process"/>
    <property type="evidence" value="ECO:0007669"/>
    <property type="project" value="UniProtKB-KW"/>
</dbReference>
<accession>A0AAN8UTS2</accession>